<dbReference type="CDD" id="cd05214">
    <property type="entry name" value="GAPDH_I_N"/>
    <property type="match status" value="1"/>
</dbReference>
<dbReference type="InterPro" id="IPR020830">
    <property type="entry name" value="GlycerAld_3-P_DH_AS"/>
</dbReference>
<dbReference type="InterPro" id="IPR006424">
    <property type="entry name" value="Glyceraldehyde-3-P_DH_1"/>
</dbReference>
<dbReference type="RefSeq" id="WP_231701698.1">
    <property type="nucleotide sequence ID" value="NZ_LT629787.1"/>
</dbReference>
<proteinExistence type="inferred from homology"/>
<dbReference type="InterPro" id="IPR036291">
    <property type="entry name" value="NAD(P)-bd_dom_sf"/>
</dbReference>
<dbReference type="SUPFAM" id="SSF51735">
    <property type="entry name" value="NAD(P)-binding Rossmann-fold domains"/>
    <property type="match status" value="1"/>
</dbReference>
<dbReference type="SMART" id="SM00846">
    <property type="entry name" value="Gp_dh_N"/>
    <property type="match status" value="1"/>
</dbReference>
<feature type="domain" description="Glyceraldehyde 3-phosphate dehydrogenase NAD(P) binding" evidence="5">
    <location>
        <begin position="129"/>
        <end position="290"/>
    </location>
</feature>
<dbReference type="CDD" id="cd18126">
    <property type="entry name" value="GAPDH_I_C"/>
    <property type="match status" value="1"/>
</dbReference>
<reference evidence="7" key="1">
    <citation type="submission" date="2016-10" db="EMBL/GenBank/DDBJ databases">
        <authorList>
            <person name="Varghese N."/>
            <person name="Submissions S."/>
        </authorList>
    </citation>
    <scope>NUCLEOTIDE SEQUENCE [LARGE SCALE GENOMIC DNA]</scope>
    <source>
        <strain evidence="7">CECT 8338</strain>
    </source>
</reference>
<dbReference type="Gene3D" id="3.30.360.10">
    <property type="entry name" value="Dihydrodipicolinate Reductase, domain 2"/>
    <property type="match status" value="1"/>
</dbReference>
<dbReference type="EC" id="1.2.1.-" evidence="4"/>
<dbReference type="AlphaFoldDB" id="A0A1H2EX40"/>
<dbReference type="GO" id="GO:0051287">
    <property type="term" value="F:NAD binding"/>
    <property type="evidence" value="ECO:0007669"/>
    <property type="project" value="InterPro"/>
</dbReference>
<dbReference type="GO" id="GO:0050661">
    <property type="term" value="F:NADP binding"/>
    <property type="evidence" value="ECO:0007669"/>
    <property type="project" value="InterPro"/>
</dbReference>
<keyword evidence="2 4" id="KW-0560">Oxidoreductase</keyword>
<dbReference type="EMBL" id="LT629787">
    <property type="protein sequence ID" value="SDT99674.1"/>
    <property type="molecule type" value="Genomic_DNA"/>
</dbReference>
<dbReference type="Pfam" id="PF02800">
    <property type="entry name" value="Gp_dh_C"/>
    <property type="match status" value="1"/>
</dbReference>
<dbReference type="NCBIfam" id="TIGR01534">
    <property type="entry name" value="GAPDH-I"/>
    <property type="match status" value="1"/>
</dbReference>
<evidence type="ECO:0000256" key="3">
    <source>
        <dbReference type="RuleBase" id="RU000397"/>
    </source>
</evidence>
<dbReference type="Gene3D" id="3.40.50.720">
    <property type="entry name" value="NAD(P)-binding Rossmann-like Domain"/>
    <property type="match status" value="1"/>
</dbReference>
<dbReference type="FunFam" id="3.30.360.10:FF:000002">
    <property type="entry name" value="Glyceraldehyde-3-phosphate dehydrogenase"/>
    <property type="match status" value="1"/>
</dbReference>
<dbReference type="InterPro" id="IPR020829">
    <property type="entry name" value="GlycerAld_3-P_DH_cat"/>
</dbReference>
<protein>
    <recommendedName>
        <fullName evidence="4">Glyceraldehyde-3-phosphate dehydrogenase</fullName>
        <ecNumber evidence="4">1.2.1.-</ecNumber>
    </recommendedName>
</protein>
<name>A0A1H2EX40_9GAMM</name>
<dbReference type="PANTHER" id="PTHR43454">
    <property type="entry name" value="GLYCERALDEHYDE-3-PHOSPHATE DEHYDROGENASE"/>
    <property type="match status" value="1"/>
</dbReference>
<dbReference type="PRINTS" id="PR00078">
    <property type="entry name" value="G3PDHDRGNASE"/>
</dbReference>
<sequence length="479" mass="52238">MTDSQFEQCLENWADREATAEAMIPLIGKLYREHNVVTSIYGRGLVNRSVISILKSHRFARQIDDTELSVHDTYPVIQALLALNLGSASIDIARLVDKYRKSGSSDLDGFLRLELADAIGKKADRGQGRDVVLYGFGRIGRLLARILVEKTGGGDGLRLRAIVVRKGADNDLAKRASLLRRDSVHGSFQGTITIDEEASTITANGVQIQVIYAKDPSAVDYTQYGIENAIVVDNTGVWRDEAGLSQHLQCQGASQVVLTAPGKGDIKNIVHGINHAAITPDDKIVSAASCTTNAIVPVLKAINDKYGIVNGHVETVHSYTNDQNLIDNFHKGNRRGRSAALNMVITETGAAKAVAKALPELSGKLSGNAIRVPTPNVSMAILNLNLDKSTDRDEVNDYLRYMALHSDLHKQIDFTNSQEVVSTDFVGSRHAGVVDAEATICNDNRVILYVWYDNEFGYSCQVVRILEDMAGVNPPSFPK</sequence>
<organism evidence="6 7">
    <name type="scientific">Halopseudomonas salegens</name>
    <dbReference type="NCBI Taxonomy" id="1434072"/>
    <lineage>
        <taxon>Bacteria</taxon>
        <taxon>Pseudomonadati</taxon>
        <taxon>Pseudomonadota</taxon>
        <taxon>Gammaproteobacteria</taxon>
        <taxon>Pseudomonadales</taxon>
        <taxon>Pseudomonadaceae</taxon>
        <taxon>Halopseudomonas</taxon>
    </lineage>
</organism>
<dbReference type="PROSITE" id="PS00071">
    <property type="entry name" value="GAPDH"/>
    <property type="match status" value="1"/>
</dbReference>
<dbReference type="InterPro" id="IPR020828">
    <property type="entry name" value="GlycerAld_3-P_DH_NAD(P)-bd"/>
</dbReference>
<evidence type="ECO:0000259" key="5">
    <source>
        <dbReference type="SMART" id="SM00846"/>
    </source>
</evidence>
<dbReference type="GO" id="GO:0006006">
    <property type="term" value="P:glucose metabolic process"/>
    <property type="evidence" value="ECO:0007669"/>
    <property type="project" value="InterPro"/>
</dbReference>
<comment type="similarity">
    <text evidence="1 3">Belongs to the glyceraldehyde-3-phosphate dehydrogenase family.</text>
</comment>
<dbReference type="STRING" id="1434072.SAMN05216210_1112"/>
<keyword evidence="7" id="KW-1185">Reference proteome</keyword>
<dbReference type="Pfam" id="PF00044">
    <property type="entry name" value="Gp_dh_N"/>
    <property type="match status" value="1"/>
</dbReference>
<dbReference type="InterPro" id="IPR020831">
    <property type="entry name" value="GlycerAld/Erythrose_P_DH"/>
</dbReference>
<gene>
    <name evidence="6" type="ORF">SAMN05216210_1112</name>
</gene>
<evidence type="ECO:0000313" key="7">
    <source>
        <dbReference type="Proteomes" id="UP000243924"/>
    </source>
</evidence>
<dbReference type="NCBIfam" id="NF006139">
    <property type="entry name" value="PRK08289.1"/>
    <property type="match status" value="1"/>
</dbReference>
<dbReference type="SUPFAM" id="SSF55347">
    <property type="entry name" value="Glyceraldehyde-3-phosphate dehydrogenase-like, C-terminal domain"/>
    <property type="match status" value="1"/>
</dbReference>
<evidence type="ECO:0000256" key="1">
    <source>
        <dbReference type="ARBA" id="ARBA00007406"/>
    </source>
</evidence>
<accession>A0A1H2EX40</accession>
<dbReference type="GO" id="GO:0016620">
    <property type="term" value="F:oxidoreductase activity, acting on the aldehyde or oxo group of donors, NAD or NADP as acceptor"/>
    <property type="evidence" value="ECO:0007669"/>
    <property type="project" value="InterPro"/>
</dbReference>
<evidence type="ECO:0000313" key="6">
    <source>
        <dbReference type="EMBL" id="SDT99674.1"/>
    </source>
</evidence>
<evidence type="ECO:0000256" key="4">
    <source>
        <dbReference type="RuleBase" id="RU361160"/>
    </source>
</evidence>
<evidence type="ECO:0000256" key="2">
    <source>
        <dbReference type="ARBA" id="ARBA00023002"/>
    </source>
</evidence>
<dbReference type="Proteomes" id="UP000243924">
    <property type="component" value="Chromosome I"/>
</dbReference>
<dbReference type="PANTHER" id="PTHR43454:SF1">
    <property type="entry name" value="GLYCERALDEHYDE 3-PHOSPHATE DEHYDROGENASE NAD(P) BINDING DOMAIN-CONTAINING PROTEIN"/>
    <property type="match status" value="1"/>
</dbReference>